<dbReference type="EMBL" id="CAEKKB010000002">
    <property type="protein sequence ID" value="CAB4300417.1"/>
    <property type="molecule type" value="Genomic_DNA"/>
</dbReference>
<reference evidence="2 4" key="2">
    <citation type="submission" date="2020-05" db="EMBL/GenBank/DDBJ databases">
        <authorList>
            <person name="Campoy J."/>
            <person name="Schneeberger K."/>
            <person name="Spophaly S."/>
        </authorList>
    </citation>
    <scope>NUCLEOTIDE SEQUENCE [LARGE SCALE GENOMIC DNA]</scope>
    <source>
        <strain evidence="2">PruArmRojPasFocal</strain>
    </source>
</reference>
<evidence type="ECO:0000256" key="1">
    <source>
        <dbReference type="SAM" id="MobiDB-lite"/>
    </source>
</evidence>
<organism evidence="2 4">
    <name type="scientific">Prunus armeniaca</name>
    <name type="common">Apricot</name>
    <name type="synonym">Armeniaca vulgaris</name>
    <dbReference type="NCBI Taxonomy" id="36596"/>
    <lineage>
        <taxon>Eukaryota</taxon>
        <taxon>Viridiplantae</taxon>
        <taxon>Streptophyta</taxon>
        <taxon>Embryophyta</taxon>
        <taxon>Tracheophyta</taxon>
        <taxon>Spermatophyta</taxon>
        <taxon>Magnoliopsida</taxon>
        <taxon>eudicotyledons</taxon>
        <taxon>Gunneridae</taxon>
        <taxon>Pentapetalae</taxon>
        <taxon>rosids</taxon>
        <taxon>fabids</taxon>
        <taxon>Rosales</taxon>
        <taxon>Rosaceae</taxon>
        <taxon>Amygdaloideae</taxon>
        <taxon>Amygdaleae</taxon>
        <taxon>Prunus</taxon>
    </lineage>
</organism>
<protein>
    <submittedName>
        <fullName evidence="2">Uncharacterized protein</fullName>
    </submittedName>
</protein>
<feature type="compositionally biased region" description="Low complexity" evidence="1">
    <location>
        <begin position="22"/>
        <end position="31"/>
    </location>
</feature>
<name>A0A6J5U1U2_PRUAR</name>
<dbReference type="EMBL" id="CAEKDK010000002">
    <property type="protein sequence ID" value="CAB4269992.1"/>
    <property type="molecule type" value="Genomic_DNA"/>
</dbReference>
<gene>
    <name evidence="2" type="ORF">CURHAP_LOCUS15923</name>
    <name evidence="3" type="ORF">ORAREDHAP_LOCUS15515</name>
</gene>
<dbReference type="Proteomes" id="UP000507222">
    <property type="component" value="Unassembled WGS sequence"/>
</dbReference>
<evidence type="ECO:0000313" key="3">
    <source>
        <dbReference type="EMBL" id="CAB4300417.1"/>
    </source>
</evidence>
<accession>A0A6J5U1U2</accession>
<reference evidence="5" key="1">
    <citation type="journal article" date="2020" name="Genome Biol.">
        <title>Gamete binning: chromosome-level and haplotype-resolved genome assembly enabled by high-throughput single-cell sequencing of gamete genomes.</title>
        <authorList>
            <person name="Campoy J.A."/>
            <person name="Sun H."/>
            <person name="Goel M."/>
            <person name="Jiao W.-B."/>
            <person name="Folz-Donahue K."/>
            <person name="Wang N."/>
            <person name="Rubio M."/>
            <person name="Liu C."/>
            <person name="Kukat C."/>
            <person name="Ruiz D."/>
            <person name="Huettel B."/>
            <person name="Schneeberger K."/>
        </authorList>
    </citation>
    <scope>NUCLEOTIDE SEQUENCE [LARGE SCALE GENOMIC DNA]</scope>
    <source>
        <strain evidence="5">cv. Rojo Pasion</strain>
    </source>
</reference>
<evidence type="ECO:0000313" key="4">
    <source>
        <dbReference type="Proteomes" id="UP000507222"/>
    </source>
</evidence>
<proteinExistence type="predicted"/>
<feature type="region of interest" description="Disordered" evidence="1">
    <location>
        <begin position="1"/>
        <end position="48"/>
    </location>
</feature>
<sequence length="75" mass="8489">MLARSHASPSPILLPPDPTRRPPQSSSSEPRLLPPKRRRTPVPVAGKLGHDLPVNQFWKWKRRWIGEMNGGVSFD</sequence>
<evidence type="ECO:0000313" key="2">
    <source>
        <dbReference type="EMBL" id="CAB4269992.1"/>
    </source>
</evidence>
<keyword evidence="5" id="KW-1185">Reference proteome</keyword>
<dbReference type="Proteomes" id="UP000507245">
    <property type="component" value="Unassembled WGS sequence"/>
</dbReference>
<dbReference type="AlphaFoldDB" id="A0A6J5U1U2"/>
<evidence type="ECO:0000313" key="5">
    <source>
        <dbReference type="Proteomes" id="UP000507245"/>
    </source>
</evidence>